<evidence type="ECO:0000256" key="2">
    <source>
        <dbReference type="ARBA" id="ARBA00022643"/>
    </source>
</evidence>
<accession>A0A1A8ZZG2</accession>
<dbReference type="PANTHER" id="PTHR42847">
    <property type="entry name" value="ALKANESULFONATE MONOOXYGENASE"/>
    <property type="match status" value="1"/>
</dbReference>
<dbReference type="Pfam" id="PF00296">
    <property type="entry name" value="Bac_luciferase"/>
    <property type="match status" value="1"/>
</dbReference>
<evidence type="ECO:0000313" key="6">
    <source>
        <dbReference type="EMBL" id="SBT49280.1"/>
    </source>
</evidence>
<evidence type="ECO:0000256" key="3">
    <source>
        <dbReference type="ARBA" id="ARBA00023002"/>
    </source>
</evidence>
<keyword evidence="4" id="KW-0503">Monooxygenase</keyword>
<evidence type="ECO:0000256" key="4">
    <source>
        <dbReference type="ARBA" id="ARBA00023033"/>
    </source>
</evidence>
<evidence type="ECO:0000259" key="5">
    <source>
        <dbReference type="Pfam" id="PF00296"/>
    </source>
</evidence>
<dbReference type="PATRIC" id="fig|299146.4.peg.3529"/>
<dbReference type="NCBIfam" id="TIGR03560">
    <property type="entry name" value="F420_Rv1855c"/>
    <property type="match status" value="1"/>
</dbReference>
<dbReference type="Proteomes" id="UP000198765">
    <property type="component" value="Chromosome I"/>
</dbReference>
<dbReference type="RefSeq" id="WP_167666989.1">
    <property type="nucleotide sequence ID" value="NZ_LT594324.1"/>
</dbReference>
<evidence type="ECO:0000256" key="1">
    <source>
        <dbReference type="ARBA" id="ARBA00022630"/>
    </source>
</evidence>
<keyword evidence="7" id="KW-1185">Reference proteome</keyword>
<dbReference type="AlphaFoldDB" id="A0A1A8ZZG2"/>
<name>A0A1A8ZZG2_9ACTN</name>
<proteinExistence type="predicted"/>
<dbReference type="InterPro" id="IPR019952">
    <property type="entry name" value="F420_OxRdatse_Rv1855c_pred"/>
</dbReference>
<reference evidence="6 7" key="1">
    <citation type="submission" date="2016-06" db="EMBL/GenBank/DDBJ databases">
        <authorList>
            <person name="Kjaerup R.B."/>
            <person name="Dalgaard T.S."/>
            <person name="Juul-Madsen H.R."/>
        </authorList>
    </citation>
    <scope>NUCLEOTIDE SEQUENCE [LARGE SCALE GENOMIC DNA]</scope>
    <source>
        <strain evidence="6 7">DSM 45248</strain>
    </source>
</reference>
<dbReference type="InterPro" id="IPR050172">
    <property type="entry name" value="SsuD_RutA_monooxygenase"/>
</dbReference>
<dbReference type="GO" id="GO:0046306">
    <property type="term" value="P:alkanesulfonate catabolic process"/>
    <property type="evidence" value="ECO:0007669"/>
    <property type="project" value="TreeGrafter"/>
</dbReference>
<keyword evidence="2" id="KW-0288">FMN</keyword>
<keyword evidence="1" id="KW-0285">Flavoprotein</keyword>
<organism evidence="6 7">
    <name type="scientific">Micromonospora narathiwatensis</name>
    <dbReference type="NCBI Taxonomy" id="299146"/>
    <lineage>
        <taxon>Bacteria</taxon>
        <taxon>Bacillati</taxon>
        <taxon>Actinomycetota</taxon>
        <taxon>Actinomycetes</taxon>
        <taxon>Micromonosporales</taxon>
        <taxon>Micromonosporaceae</taxon>
        <taxon>Micromonospora</taxon>
    </lineage>
</organism>
<gene>
    <name evidence="6" type="ORF">GA0070621_3402</name>
</gene>
<dbReference type="GO" id="GO:0008726">
    <property type="term" value="F:alkanesulfonate monooxygenase activity"/>
    <property type="evidence" value="ECO:0007669"/>
    <property type="project" value="TreeGrafter"/>
</dbReference>
<protein>
    <submittedName>
        <fullName evidence="6">Probable F420-dependent oxidoreductase, Rv1855c family</fullName>
    </submittedName>
</protein>
<dbReference type="EMBL" id="LT594324">
    <property type="protein sequence ID" value="SBT49280.1"/>
    <property type="molecule type" value="Genomic_DNA"/>
</dbReference>
<dbReference type="InterPro" id="IPR011251">
    <property type="entry name" value="Luciferase-like_dom"/>
</dbReference>
<dbReference type="Gene3D" id="3.20.20.30">
    <property type="entry name" value="Luciferase-like domain"/>
    <property type="match status" value="1"/>
</dbReference>
<feature type="domain" description="Luciferase-like" evidence="5">
    <location>
        <begin position="18"/>
        <end position="259"/>
    </location>
</feature>
<keyword evidence="3" id="KW-0560">Oxidoreductase</keyword>
<dbReference type="InterPro" id="IPR036661">
    <property type="entry name" value="Luciferase-like_sf"/>
</dbReference>
<dbReference type="SUPFAM" id="SSF51679">
    <property type="entry name" value="Bacterial luciferase-like"/>
    <property type="match status" value="1"/>
</dbReference>
<dbReference type="PANTHER" id="PTHR42847:SF8">
    <property type="entry name" value="CONSERVED PROTEIN"/>
    <property type="match status" value="1"/>
</dbReference>
<sequence length="319" mass="34789">MSGIRWGVVLPQGWRSDLTHLADPVQQFEAMVGVAREADELGYDSVWLYDHLQAVSGEPDTTFECWTSLAAIARETRRVRLGQIVTCNSFRNPALLAKMAATLDVASAGRAFLGLGAGWDQREYDAYGYQQPYPSTGERLTRLDEAAAVVTAMLREPVATVEGRYHSVRAAQNVPTGVQRPHVPLMIGGSGEKRTLRTVARYADACNLTDHTDPAFYRHKLDVLAGHCADLGRDYDAILKTAALSVVTGATDEEVTVRLRGRDRAEAAVGSAVGTPAELVEVFGRLVEAGIEYVMLYFHEPTDLAPMRLFAGEVVPKLG</sequence>
<evidence type="ECO:0000313" key="7">
    <source>
        <dbReference type="Proteomes" id="UP000198765"/>
    </source>
</evidence>